<sequence>MLPLNLPPTQQRWLLMLVVVVAAMVTFSFARDNGRSFGDSIDGRDLGRKVLMTLIEVPISTDLINGLLQCLERVDAPPEVMEAMESLAEEAERLNGEINGDVFDS</sequence>
<dbReference type="AlphaFoldDB" id="A0AAE1ESE3"/>
<keyword evidence="3" id="KW-1185">Reference proteome</keyword>
<proteinExistence type="predicted"/>
<comment type="caution">
    <text evidence="2">The sequence shown here is derived from an EMBL/GenBank/DDBJ whole genome shotgun (WGS) entry which is preliminary data.</text>
</comment>
<dbReference type="EMBL" id="JAWQEG010004684">
    <property type="protein sequence ID" value="KAK3860593.1"/>
    <property type="molecule type" value="Genomic_DNA"/>
</dbReference>
<protein>
    <submittedName>
        <fullName evidence="2">Uncharacterized protein</fullName>
    </submittedName>
</protein>
<gene>
    <name evidence="2" type="ORF">Pcinc_033355</name>
</gene>
<reference evidence="2" key="1">
    <citation type="submission" date="2023-10" db="EMBL/GenBank/DDBJ databases">
        <title>Genome assemblies of two species of porcelain crab, Petrolisthes cinctipes and Petrolisthes manimaculis (Anomura: Porcellanidae).</title>
        <authorList>
            <person name="Angst P."/>
        </authorList>
    </citation>
    <scope>NUCLEOTIDE SEQUENCE</scope>
    <source>
        <strain evidence="2">PB745_01</strain>
        <tissue evidence="2">Gill</tissue>
    </source>
</reference>
<keyword evidence="1" id="KW-1133">Transmembrane helix</keyword>
<name>A0AAE1ESE3_PETCI</name>
<dbReference type="Proteomes" id="UP001286313">
    <property type="component" value="Unassembled WGS sequence"/>
</dbReference>
<feature type="transmembrane region" description="Helical" evidence="1">
    <location>
        <begin position="12"/>
        <end position="30"/>
    </location>
</feature>
<keyword evidence="1" id="KW-0472">Membrane</keyword>
<evidence type="ECO:0000256" key="1">
    <source>
        <dbReference type="SAM" id="Phobius"/>
    </source>
</evidence>
<evidence type="ECO:0000313" key="2">
    <source>
        <dbReference type="EMBL" id="KAK3860593.1"/>
    </source>
</evidence>
<organism evidence="2 3">
    <name type="scientific">Petrolisthes cinctipes</name>
    <name type="common">Flat porcelain crab</name>
    <dbReference type="NCBI Taxonomy" id="88211"/>
    <lineage>
        <taxon>Eukaryota</taxon>
        <taxon>Metazoa</taxon>
        <taxon>Ecdysozoa</taxon>
        <taxon>Arthropoda</taxon>
        <taxon>Crustacea</taxon>
        <taxon>Multicrustacea</taxon>
        <taxon>Malacostraca</taxon>
        <taxon>Eumalacostraca</taxon>
        <taxon>Eucarida</taxon>
        <taxon>Decapoda</taxon>
        <taxon>Pleocyemata</taxon>
        <taxon>Anomura</taxon>
        <taxon>Galatheoidea</taxon>
        <taxon>Porcellanidae</taxon>
        <taxon>Petrolisthes</taxon>
    </lineage>
</organism>
<keyword evidence="1" id="KW-0812">Transmembrane</keyword>
<evidence type="ECO:0000313" key="3">
    <source>
        <dbReference type="Proteomes" id="UP001286313"/>
    </source>
</evidence>
<accession>A0AAE1ESE3</accession>